<evidence type="ECO:0000313" key="3">
    <source>
        <dbReference type="Proteomes" id="UP000283644"/>
    </source>
</evidence>
<organism evidence="2 3">
    <name type="scientific">Nocardioides immobilis</name>
    <dbReference type="NCBI Taxonomy" id="2049295"/>
    <lineage>
        <taxon>Bacteria</taxon>
        <taxon>Bacillati</taxon>
        <taxon>Actinomycetota</taxon>
        <taxon>Actinomycetes</taxon>
        <taxon>Propionibacteriales</taxon>
        <taxon>Nocardioidaceae</taxon>
        <taxon>Nocardioides</taxon>
    </lineage>
</organism>
<dbReference type="AlphaFoldDB" id="A0A417XUS7"/>
<dbReference type="NCBIfam" id="TIGR01764">
    <property type="entry name" value="excise"/>
    <property type="match status" value="1"/>
</dbReference>
<evidence type="ECO:0000259" key="1">
    <source>
        <dbReference type="Pfam" id="PF12728"/>
    </source>
</evidence>
<dbReference type="Pfam" id="PF12728">
    <property type="entry name" value="HTH_17"/>
    <property type="match status" value="1"/>
</dbReference>
<dbReference type="GO" id="GO:0003677">
    <property type="term" value="F:DNA binding"/>
    <property type="evidence" value="ECO:0007669"/>
    <property type="project" value="UniProtKB-KW"/>
</dbReference>
<reference evidence="2 3" key="1">
    <citation type="submission" date="2018-09" db="EMBL/GenBank/DDBJ databases">
        <title>Genome sequencing of Nocardioides immobilis CCTCC AB 2017083 for comparison to Nocardioides silvaticus.</title>
        <authorList>
            <person name="Li C."/>
            <person name="Wang G."/>
        </authorList>
    </citation>
    <scope>NUCLEOTIDE SEQUENCE [LARGE SCALE GENOMIC DNA]</scope>
    <source>
        <strain evidence="2 3">CCTCC AB 2017083</strain>
    </source>
</reference>
<dbReference type="InterPro" id="IPR041657">
    <property type="entry name" value="HTH_17"/>
</dbReference>
<sequence length="46" mass="5324">MSVSVKTLRRRIADGTIPAYRCGRRVIRIRVEDLERAFLPIPSAQR</sequence>
<feature type="domain" description="Helix-turn-helix" evidence="1">
    <location>
        <begin position="3"/>
        <end position="36"/>
    </location>
</feature>
<dbReference type="OrthoDB" id="4870800at2"/>
<accession>A0A417XUS7</accession>
<protein>
    <submittedName>
        <fullName evidence="2">DNA-binding protein</fullName>
    </submittedName>
</protein>
<proteinExistence type="predicted"/>
<keyword evidence="2" id="KW-0238">DNA-binding</keyword>
<dbReference type="Proteomes" id="UP000283644">
    <property type="component" value="Unassembled WGS sequence"/>
</dbReference>
<comment type="caution">
    <text evidence="2">The sequence shown here is derived from an EMBL/GenBank/DDBJ whole genome shotgun (WGS) entry which is preliminary data.</text>
</comment>
<name>A0A417XUS7_9ACTN</name>
<dbReference type="InterPro" id="IPR010093">
    <property type="entry name" value="SinI_DNA-bd"/>
</dbReference>
<gene>
    <name evidence="2" type="ORF">D0Z08_26170</name>
</gene>
<dbReference type="EMBL" id="QXGH01000036">
    <property type="protein sequence ID" value="RHW24113.1"/>
    <property type="molecule type" value="Genomic_DNA"/>
</dbReference>
<keyword evidence="3" id="KW-1185">Reference proteome</keyword>
<evidence type="ECO:0000313" key="2">
    <source>
        <dbReference type="EMBL" id="RHW24113.1"/>
    </source>
</evidence>